<dbReference type="RefSeq" id="WP_044443537.1">
    <property type="nucleotide sequence ID" value="NZ_JYFC01000009.1"/>
</dbReference>
<dbReference type="Gene3D" id="3.40.50.720">
    <property type="entry name" value="NAD(P)-binding Rossmann-like Domain"/>
    <property type="match status" value="2"/>
</dbReference>
<gene>
    <name evidence="1" type="ORF">TZ00_16895</name>
</gene>
<dbReference type="Proteomes" id="UP000032503">
    <property type="component" value="Unassembled WGS sequence"/>
</dbReference>
<protein>
    <recommendedName>
        <fullName evidence="3">Enoyl-(Acyl carrier protein) reductase</fullName>
    </recommendedName>
</protein>
<dbReference type="InterPro" id="IPR036291">
    <property type="entry name" value="NAD(P)-bd_dom_sf"/>
</dbReference>
<dbReference type="EMBL" id="JYFC01000009">
    <property type="protein sequence ID" value="KJC63055.1"/>
    <property type="molecule type" value="Genomic_DNA"/>
</dbReference>
<proteinExistence type="predicted"/>
<keyword evidence="2" id="KW-1185">Reference proteome</keyword>
<evidence type="ECO:0000313" key="1">
    <source>
        <dbReference type="EMBL" id="KJC63055.1"/>
    </source>
</evidence>
<evidence type="ECO:0000313" key="2">
    <source>
        <dbReference type="Proteomes" id="UP000032503"/>
    </source>
</evidence>
<organism evidence="1 2">
    <name type="scientific">Agreia bicolorata</name>
    <dbReference type="NCBI Taxonomy" id="110935"/>
    <lineage>
        <taxon>Bacteria</taxon>
        <taxon>Bacillati</taxon>
        <taxon>Actinomycetota</taxon>
        <taxon>Actinomycetes</taxon>
        <taxon>Micrococcales</taxon>
        <taxon>Microbacteriaceae</taxon>
        <taxon>Agreia</taxon>
    </lineage>
</organism>
<dbReference type="SUPFAM" id="SSF51735">
    <property type="entry name" value="NAD(P)-binding Rossmann-fold domains"/>
    <property type="match status" value="2"/>
</dbReference>
<comment type="caution">
    <text evidence="1">The sequence shown here is derived from an EMBL/GenBank/DDBJ whole genome shotgun (WGS) entry which is preliminary data.</text>
</comment>
<reference evidence="1 2" key="1">
    <citation type="journal article" date="2001" name="Int. J. Syst. Evol. Microbiol.">
        <title>Agreia bicolorata gen. nov., sp. nov., to accommodate actinobacteria isolated from narrow reed grass infected by the nematode Heteroanguina graminophila.</title>
        <authorList>
            <person name="Evtushenko L.I."/>
            <person name="Dorofeeva L.V."/>
            <person name="Dobrovolskaya T.G."/>
            <person name="Streshinskaya G.M."/>
            <person name="Subbotin S.A."/>
            <person name="Tiedje J.M."/>
        </authorList>
    </citation>
    <scope>NUCLEOTIDE SEQUENCE [LARGE SCALE GENOMIC DNA]</scope>
    <source>
        <strain evidence="1 2">VKM Ac-1804</strain>
    </source>
</reference>
<sequence>MTRIALVTGANRGLGRATALALARKKIRVGDPEEIANAICALVSHVLRWATGERIEVSGGVLL</sequence>
<accession>A0ABR5CBQ3</accession>
<name>A0ABR5CBQ3_9MICO</name>
<evidence type="ECO:0008006" key="3">
    <source>
        <dbReference type="Google" id="ProtNLM"/>
    </source>
</evidence>